<evidence type="ECO:0000256" key="5">
    <source>
        <dbReference type="ARBA" id="ARBA00022490"/>
    </source>
</evidence>
<evidence type="ECO:0000256" key="7">
    <source>
        <dbReference type="ARBA" id="ARBA00022664"/>
    </source>
</evidence>
<dbReference type="SMART" id="SM00358">
    <property type="entry name" value="DSRM"/>
    <property type="match status" value="1"/>
</dbReference>
<dbReference type="InterPro" id="IPR000999">
    <property type="entry name" value="RNase_III_dom"/>
</dbReference>
<sequence>MKDINLFLKEFNIKTNNKEIYEMAFTHSSFNSDANTHHHDYERLEFIGDSVLGFVVASLIYKYHPEMEEGDMTKAKSTLVQSKSLAKLARQFGFNEYIRAGHSLTIEEAKKNNNILEDIFEAVVGAMYEDQGIEFCIDFLTKVFLDEVINYTQEDFKDYKSMLQEAMQAEYRSSVTYKTIDTMGPPHDRTFKVEVSFNGVVLGFGIGKSKKEAEQKAAQDALSKKAV</sequence>
<evidence type="ECO:0000259" key="17">
    <source>
        <dbReference type="PROSITE" id="PS50142"/>
    </source>
</evidence>
<comment type="function">
    <text evidence="15">Digests double-stranded RNA. Involved in the processing of primary rRNA transcript to yield the immediate precursors to the large and small rRNAs (23S and 16S). Processes some mRNAs, and tRNAs when they are encoded in the rRNA operon. Processes pre-crRNA and tracrRNA of type II CRISPR loci if present in the organism.</text>
</comment>
<keyword evidence="7 15" id="KW-0507">mRNA processing</keyword>
<dbReference type="GO" id="GO:0005737">
    <property type="term" value="C:cytoplasm"/>
    <property type="evidence" value="ECO:0007669"/>
    <property type="project" value="UniProtKB-SubCell"/>
</dbReference>
<keyword evidence="12 15" id="KW-0378">Hydrolase</keyword>
<dbReference type="CDD" id="cd00593">
    <property type="entry name" value="RIBOc"/>
    <property type="match status" value="1"/>
</dbReference>
<evidence type="ECO:0000256" key="6">
    <source>
        <dbReference type="ARBA" id="ARBA00022552"/>
    </source>
</evidence>
<dbReference type="GO" id="GO:0006364">
    <property type="term" value="P:rRNA processing"/>
    <property type="evidence" value="ECO:0007669"/>
    <property type="project" value="UniProtKB-UniRule"/>
</dbReference>
<dbReference type="InterPro" id="IPR014720">
    <property type="entry name" value="dsRBD_dom"/>
</dbReference>
<evidence type="ECO:0000313" key="18">
    <source>
        <dbReference type="EMBL" id="MBO8427234.1"/>
    </source>
</evidence>
<dbReference type="GO" id="GO:0010468">
    <property type="term" value="P:regulation of gene expression"/>
    <property type="evidence" value="ECO:0007669"/>
    <property type="project" value="TreeGrafter"/>
</dbReference>
<evidence type="ECO:0000256" key="10">
    <source>
        <dbReference type="ARBA" id="ARBA00022723"/>
    </source>
</evidence>
<feature type="active site" evidence="15">
    <location>
        <position position="121"/>
    </location>
</feature>
<proteinExistence type="inferred from homology"/>
<dbReference type="HAMAP" id="MF_00104">
    <property type="entry name" value="RNase_III"/>
    <property type="match status" value="1"/>
</dbReference>
<evidence type="ECO:0000256" key="14">
    <source>
        <dbReference type="ARBA" id="ARBA00022884"/>
    </source>
</evidence>
<dbReference type="FunFam" id="1.10.1520.10:FF:000001">
    <property type="entry name" value="Ribonuclease 3"/>
    <property type="match status" value="1"/>
</dbReference>
<evidence type="ECO:0000256" key="9">
    <source>
        <dbReference type="ARBA" id="ARBA00022722"/>
    </source>
</evidence>
<keyword evidence="14 15" id="KW-0694">RNA-binding</keyword>
<feature type="active site" evidence="15">
    <location>
        <position position="49"/>
    </location>
</feature>
<evidence type="ECO:0000256" key="13">
    <source>
        <dbReference type="ARBA" id="ARBA00022842"/>
    </source>
</evidence>
<evidence type="ECO:0000256" key="11">
    <source>
        <dbReference type="ARBA" id="ARBA00022759"/>
    </source>
</evidence>
<evidence type="ECO:0000256" key="12">
    <source>
        <dbReference type="ARBA" id="ARBA00022801"/>
    </source>
</evidence>
<evidence type="ECO:0000256" key="3">
    <source>
        <dbReference type="ARBA" id="ARBA00010183"/>
    </source>
</evidence>
<keyword evidence="6 15" id="KW-0698">rRNA processing</keyword>
<dbReference type="Gene3D" id="3.30.160.20">
    <property type="match status" value="1"/>
</dbReference>
<feature type="domain" description="DRBM" evidence="16">
    <location>
        <begin position="158"/>
        <end position="227"/>
    </location>
</feature>
<dbReference type="PROSITE" id="PS50142">
    <property type="entry name" value="RNASE_3_2"/>
    <property type="match status" value="1"/>
</dbReference>
<dbReference type="PROSITE" id="PS50137">
    <property type="entry name" value="DS_RBD"/>
    <property type="match status" value="1"/>
</dbReference>
<comment type="cofactor">
    <cofactor evidence="15">
        <name>Mg(2+)</name>
        <dbReference type="ChEBI" id="CHEBI:18420"/>
    </cofactor>
</comment>
<dbReference type="PANTHER" id="PTHR11207:SF0">
    <property type="entry name" value="RIBONUCLEASE 3"/>
    <property type="match status" value="1"/>
</dbReference>
<dbReference type="GO" id="GO:0042802">
    <property type="term" value="F:identical protein binding"/>
    <property type="evidence" value="ECO:0007669"/>
    <property type="project" value="UniProtKB-ARBA"/>
</dbReference>
<keyword evidence="9 15" id="KW-0540">Nuclease</keyword>
<evidence type="ECO:0000259" key="16">
    <source>
        <dbReference type="PROSITE" id="PS50137"/>
    </source>
</evidence>
<organism evidence="18 19">
    <name type="scientific">Candidatus Onthovivens merdipullorum</name>
    <dbReference type="NCBI Taxonomy" id="2840889"/>
    <lineage>
        <taxon>Bacteria</taxon>
        <taxon>Bacillati</taxon>
        <taxon>Bacillota</taxon>
        <taxon>Bacilli</taxon>
        <taxon>Bacillales</taxon>
        <taxon>Candidatus Onthovivens</taxon>
    </lineage>
</organism>
<feature type="domain" description="RNase III" evidence="17">
    <location>
        <begin position="4"/>
        <end position="132"/>
    </location>
</feature>
<dbReference type="NCBIfam" id="TIGR02191">
    <property type="entry name" value="RNaseIII"/>
    <property type="match status" value="1"/>
</dbReference>
<comment type="subunit">
    <text evidence="4 15">Homodimer.</text>
</comment>
<comment type="caution">
    <text evidence="18">The sequence shown here is derived from an EMBL/GenBank/DDBJ whole genome shotgun (WGS) entry which is preliminary data.</text>
</comment>
<dbReference type="CDD" id="cd10845">
    <property type="entry name" value="DSRM_RNAse_III_family"/>
    <property type="match status" value="1"/>
</dbReference>
<dbReference type="Pfam" id="PF14622">
    <property type="entry name" value="Ribonucleas_3_3"/>
    <property type="match status" value="1"/>
</dbReference>
<dbReference type="Gene3D" id="1.10.1520.10">
    <property type="entry name" value="Ribonuclease III domain"/>
    <property type="match status" value="1"/>
</dbReference>
<accession>A0A9D9GWD6</accession>
<evidence type="ECO:0000256" key="8">
    <source>
        <dbReference type="ARBA" id="ARBA00022694"/>
    </source>
</evidence>
<keyword evidence="15" id="KW-0699">rRNA-binding</keyword>
<gene>
    <name evidence="15 18" type="primary">rnc</name>
    <name evidence="18" type="ORF">IAC58_01580</name>
</gene>
<dbReference type="SUPFAM" id="SSF54768">
    <property type="entry name" value="dsRNA-binding domain-like"/>
    <property type="match status" value="1"/>
</dbReference>
<dbReference type="EC" id="3.1.26.3" evidence="15"/>
<dbReference type="FunFam" id="3.30.160.20:FF:000003">
    <property type="entry name" value="Ribonuclease 3"/>
    <property type="match status" value="1"/>
</dbReference>
<dbReference type="GO" id="GO:0004525">
    <property type="term" value="F:ribonuclease III activity"/>
    <property type="evidence" value="ECO:0007669"/>
    <property type="project" value="UniProtKB-UniRule"/>
</dbReference>
<dbReference type="AlphaFoldDB" id="A0A9D9GWD6"/>
<keyword evidence="10 15" id="KW-0479">Metal-binding</keyword>
<dbReference type="GO" id="GO:0003725">
    <property type="term" value="F:double-stranded RNA binding"/>
    <property type="evidence" value="ECO:0007669"/>
    <property type="project" value="TreeGrafter"/>
</dbReference>
<feature type="binding site" evidence="15">
    <location>
        <position position="45"/>
    </location>
    <ligand>
        <name>Mg(2+)</name>
        <dbReference type="ChEBI" id="CHEBI:18420"/>
    </ligand>
</feature>
<protein>
    <recommendedName>
        <fullName evidence="15">Ribonuclease 3</fullName>
        <ecNumber evidence="15">3.1.26.3</ecNumber>
    </recommendedName>
    <alternativeName>
        <fullName evidence="15">Ribonuclease III</fullName>
        <shortName evidence="15">RNase III</shortName>
    </alternativeName>
</protein>
<dbReference type="GO" id="GO:0019843">
    <property type="term" value="F:rRNA binding"/>
    <property type="evidence" value="ECO:0007669"/>
    <property type="project" value="UniProtKB-KW"/>
</dbReference>
<evidence type="ECO:0000256" key="4">
    <source>
        <dbReference type="ARBA" id="ARBA00011738"/>
    </source>
</evidence>
<dbReference type="InterPro" id="IPR011907">
    <property type="entry name" value="RNase_III"/>
</dbReference>
<dbReference type="Proteomes" id="UP000823613">
    <property type="component" value="Unassembled WGS sequence"/>
</dbReference>
<reference evidence="18" key="2">
    <citation type="journal article" date="2021" name="PeerJ">
        <title>Extensive microbial diversity within the chicken gut microbiome revealed by metagenomics and culture.</title>
        <authorList>
            <person name="Gilroy R."/>
            <person name="Ravi A."/>
            <person name="Getino M."/>
            <person name="Pursley I."/>
            <person name="Horton D.L."/>
            <person name="Alikhan N.F."/>
            <person name="Baker D."/>
            <person name="Gharbi K."/>
            <person name="Hall N."/>
            <person name="Watson M."/>
            <person name="Adriaenssens E.M."/>
            <person name="Foster-Nyarko E."/>
            <person name="Jarju S."/>
            <person name="Secka A."/>
            <person name="Antonio M."/>
            <person name="Oren A."/>
            <person name="Chaudhuri R.R."/>
            <person name="La Ragione R."/>
            <person name="Hildebrand F."/>
            <person name="Pallen M.J."/>
        </authorList>
    </citation>
    <scope>NUCLEOTIDE SEQUENCE</scope>
    <source>
        <strain evidence="18">11159</strain>
    </source>
</reference>
<keyword evidence="5 15" id="KW-0963">Cytoplasm</keyword>
<dbReference type="GO" id="GO:0008033">
    <property type="term" value="P:tRNA processing"/>
    <property type="evidence" value="ECO:0007669"/>
    <property type="project" value="UniProtKB-KW"/>
</dbReference>
<evidence type="ECO:0000256" key="15">
    <source>
        <dbReference type="HAMAP-Rule" id="MF_00104"/>
    </source>
</evidence>
<feature type="binding site" evidence="15">
    <location>
        <position position="118"/>
    </location>
    <ligand>
        <name>Mg(2+)</name>
        <dbReference type="ChEBI" id="CHEBI:18420"/>
    </ligand>
</feature>
<keyword evidence="11 15" id="KW-0255">Endonuclease</keyword>
<comment type="subcellular location">
    <subcellularLocation>
        <location evidence="2 15">Cytoplasm</location>
    </subcellularLocation>
</comment>
<comment type="similarity">
    <text evidence="3">Belongs to the ribonuclease III family.</text>
</comment>
<evidence type="ECO:0000256" key="1">
    <source>
        <dbReference type="ARBA" id="ARBA00000109"/>
    </source>
</evidence>
<keyword evidence="8 15" id="KW-0819">tRNA processing</keyword>
<comment type="catalytic activity">
    <reaction evidence="1 15">
        <text>Endonucleolytic cleavage to 5'-phosphomonoester.</text>
        <dbReference type="EC" id="3.1.26.3"/>
    </reaction>
</comment>
<dbReference type="GO" id="GO:0006397">
    <property type="term" value="P:mRNA processing"/>
    <property type="evidence" value="ECO:0007669"/>
    <property type="project" value="UniProtKB-UniRule"/>
</dbReference>
<dbReference type="SUPFAM" id="SSF69065">
    <property type="entry name" value="RNase III domain-like"/>
    <property type="match status" value="1"/>
</dbReference>
<dbReference type="SMART" id="SM00535">
    <property type="entry name" value="RIBOc"/>
    <property type="match status" value="1"/>
</dbReference>
<dbReference type="GO" id="GO:0046872">
    <property type="term" value="F:metal ion binding"/>
    <property type="evidence" value="ECO:0007669"/>
    <property type="project" value="UniProtKB-KW"/>
</dbReference>
<feature type="binding site" evidence="15">
    <location>
        <position position="121"/>
    </location>
    <ligand>
        <name>Mg(2+)</name>
        <dbReference type="ChEBI" id="CHEBI:18420"/>
    </ligand>
</feature>
<dbReference type="InterPro" id="IPR036389">
    <property type="entry name" value="RNase_III_sf"/>
</dbReference>
<evidence type="ECO:0000256" key="2">
    <source>
        <dbReference type="ARBA" id="ARBA00004496"/>
    </source>
</evidence>
<name>A0A9D9GWD6_9BACL</name>
<dbReference type="PANTHER" id="PTHR11207">
    <property type="entry name" value="RIBONUCLEASE III"/>
    <property type="match status" value="1"/>
</dbReference>
<dbReference type="EMBL" id="JADIMY010000029">
    <property type="protein sequence ID" value="MBO8427234.1"/>
    <property type="molecule type" value="Genomic_DNA"/>
</dbReference>
<keyword evidence="13 15" id="KW-0460">Magnesium</keyword>
<evidence type="ECO:0000313" key="19">
    <source>
        <dbReference type="Proteomes" id="UP000823613"/>
    </source>
</evidence>
<reference evidence="18" key="1">
    <citation type="submission" date="2020-10" db="EMBL/GenBank/DDBJ databases">
        <authorList>
            <person name="Gilroy R."/>
        </authorList>
    </citation>
    <scope>NUCLEOTIDE SEQUENCE</scope>
    <source>
        <strain evidence="18">11159</strain>
    </source>
</reference>
<dbReference type="Pfam" id="PF00035">
    <property type="entry name" value="dsrm"/>
    <property type="match status" value="1"/>
</dbReference>